<evidence type="ECO:0000259" key="6">
    <source>
        <dbReference type="PROSITE" id="PS01225"/>
    </source>
</evidence>
<feature type="domain" description="CTCK" evidence="6">
    <location>
        <begin position="1"/>
        <end position="82"/>
    </location>
</feature>
<dbReference type="InterPro" id="IPR050780">
    <property type="entry name" value="Mucin_vWF_Thrombospondin_sf"/>
</dbReference>
<dbReference type="Pfam" id="PF00007">
    <property type="entry name" value="Cys_knot"/>
    <property type="match status" value="1"/>
</dbReference>
<evidence type="ECO:0000313" key="8">
    <source>
        <dbReference type="Proteomes" id="UP000287033"/>
    </source>
</evidence>
<comment type="caution">
    <text evidence="4">Lacks conserved residue(s) required for the propagation of feature annotation.</text>
</comment>
<dbReference type="AlphaFoldDB" id="A0A401RTC1"/>
<dbReference type="Proteomes" id="UP000287033">
    <property type="component" value="Unassembled WGS sequence"/>
</dbReference>
<accession>A0A401RTC1</accession>
<feature type="disulfide bond" evidence="4">
    <location>
        <begin position="20"/>
        <end position="74"/>
    </location>
</feature>
<proteinExistence type="predicted"/>
<dbReference type="InterPro" id="IPR006208">
    <property type="entry name" value="Glyco_hormone_CN"/>
</dbReference>
<feature type="compositionally biased region" description="Basic residues" evidence="5">
    <location>
        <begin position="154"/>
        <end position="171"/>
    </location>
</feature>
<evidence type="ECO:0000256" key="3">
    <source>
        <dbReference type="ARBA" id="ARBA00023157"/>
    </source>
</evidence>
<evidence type="ECO:0000256" key="5">
    <source>
        <dbReference type="SAM" id="MobiDB-lite"/>
    </source>
</evidence>
<reference evidence="7 8" key="1">
    <citation type="journal article" date="2018" name="Nat. Ecol. Evol.">
        <title>Shark genomes provide insights into elasmobranch evolution and the origin of vertebrates.</title>
        <authorList>
            <person name="Hara Y"/>
            <person name="Yamaguchi K"/>
            <person name="Onimaru K"/>
            <person name="Kadota M"/>
            <person name="Koyanagi M"/>
            <person name="Keeley SD"/>
            <person name="Tatsumi K"/>
            <person name="Tanaka K"/>
            <person name="Motone F"/>
            <person name="Kageyama Y"/>
            <person name="Nozu R"/>
            <person name="Adachi N"/>
            <person name="Nishimura O"/>
            <person name="Nakagawa R"/>
            <person name="Tanegashima C"/>
            <person name="Kiyatake I"/>
            <person name="Matsumoto R"/>
            <person name="Murakumo K"/>
            <person name="Nishida K"/>
            <person name="Terakita A"/>
            <person name="Kuratani S"/>
            <person name="Sato K"/>
            <person name="Hyodo S Kuraku.S."/>
        </authorList>
    </citation>
    <scope>NUCLEOTIDE SEQUENCE [LARGE SCALE GENOMIC DNA]</scope>
</reference>
<dbReference type="SMART" id="SM00041">
    <property type="entry name" value="CT"/>
    <property type="match status" value="1"/>
</dbReference>
<evidence type="ECO:0000256" key="2">
    <source>
        <dbReference type="ARBA" id="ARBA00022525"/>
    </source>
</evidence>
<feature type="region of interest" description="Disordered" evidence="5">
    <location>
        <begin position="129"/>
        <end position="171"/>
    </location>
</feature>
<dbReference type="PROSITE" id="PS01185">
    <property type="entry name" value="CTCK_1"/>
    <property type="match status" value="1"/>
</dbReference>
<sequence length="171" mass="19712">MIRITHDGCQSSDKIEIAECEGMCGTYSMYSSEVNSMEHKCNCCQEMKTHKREITLICPDGSTVQYSYVYVDSCHCMENNCEEPTSSLSNSTIHEVFRAKRSPDRINESGDKLSLINLQKETDSISFNEVNEANKHKRERSLENDLQENQPKERKPRHGRRANAQKRMKLT</sequence>
<name>A0A401RTC1_CHIPU</name>
<organism evidence="7 8">
    <name type="scientific">Chiloscyllium punctatum</name>
    <name type="common">Brownbanded bambooshark</name>
    <name type="synonym">Hemiscyllium punctatum</name>
    <dbReference type="NCBI Taxonomy" id="137246"/>
    <lineage>
        <taxon>Eukaryota</taxon>
        <taxon>Metazoa</taxon>
        <taxon>Chordata</taxon>
        <taxon>Craniata</taxon>
        <taxon>Vertebrata</taxon>
        <taxon>Chondrichthyes</taxon>
        <taxon>Elasmobranchii</taxon>
        <taxon>Galeomorphii</taxon>
        <taxon>Galeoidea</taxon>
        <taxon>Orectolobiformes</taxon>
        <taxon>Hemiscylliidae</taxon>
        <taxon>Chiloscyllium</taxon>
    </lineage>
</organism>
<dbReference type="PANTHER" id="PTHR11339:SF384">
    <property type="entry name" value="MUCIN-2"/>
    <property type="match status" value="1"/>
</dbReference>
<evidence type="ECO:0000313" key="7">
    <source>
        <dbReference type="EMBL" id="GCC21384.1"/>
    </source>
</evidence>
<dbReference type="STRING" id="137246.A0A401RTC1"/>
<dbReference type="PANTHER" id="PTHR11339">
    <property type="entry name" value="EXTRACELLULAR MATRIX GLYCOPROTEIN RELATED"/>
    <property type="match status" value="1"/>
</dbReference>
<dbReference type="GO" id="GO:0005576">
    <property type="term" value="C:extracellular region"/>
    <property type="evidence" value="ECO:0007669"/>
    <property type="project" value="UniProtKB-SubCell"/>
</dbReference>
<evidence type="ECO:0000256" key="1">
    <source>
        <dbReference type="ARBA" id="ARBA00004613"/>
    </source>
</evidence>
<dbReference type="OrthoDB" id="10071893at2759"/>
<dbReference type="OMA" id="ENNCEEP"/>
<keyword evidence="3 4" id="KW-1015">Disulfide bond</keyword>
<dbReference type="PROSITE" id="PS01225">
    <property type="entry name" value="CTCK_2"/>
    <property type="match status" value="1"/>
</dbReference>
<keyword evidence="2" id="KW-0964">Secreted</keyword>
<dbReference type="Gene3D" id="2.10.90.10">
    <property type="entry name" value="Cystine-knot cytokines"/>
    <property type="match status" value="1"/>
</dbReference>
<keyword evidence="8" id="KW-1185">Reference proteome</keyword>
<dbReference type="InterPro" id="IPR029034">
    <property type="entry name" value="Cystine-knot_cytokine"/>
</dbReference>
<protein>
    <recommendedName>
        <fullName evidence="6">CTCK domain-containing protein</fullName>
    </recommendedName>
</protein>
<comment type="caution">
    <text evidence="7">The sequence shown here is derived from an EMBL/GenBank/DDBJ whole genome shotgun (WGS) entry which is preliminary data.</text>
</comment>
<dbReference type="EMBL" id="BEZZ01002195">
    <property type="protein sequence ID" value="GCC21384.1"/>
    <property type="molecule type" value="Genomic_DNA"/>
</dbReference>
<evidence type="ECO:0000256" key="4">
    <source>
        <dbReference type="PROSITE-ProRule" id="PRU00039"/>
    </source>
</evidence>
<feature type="disulfide bond" evidence="4">
    <location>
        <begin position="9"/>
        <end position="58"/>
    </location>
</feature>
<dbReference type="InterPro" id="IPR006207">
    <property type="entry name" value="Cys_knot_C"/>
</dbReference>
<comment type="subcellular location">
    <subcellularLocation>
        <location evidence="1">Secreted</location>
    </subcellularLocation>
</comment>
<gene>
    <name evidence="7" type="ORF">chiPu_0019854</name>
</gene>
<feature type="disulfide bond" evidence="4">
    <location>
        <begin position="24"/>
        <end position="76"/>
    </location>
</feature>